<evidence type="ECO:0000256" key="6">
    <source>
        <dbReference type="ARBA" id="ARBA00023239"/>
    </source>
</evidence>
<keyword evidence="6" id="KW-0456">Lyase</keyword>
<reference evidence="9 10" key="1">
    <citation type="submission" date="2019-06" db="EMBL/GenBank/DDBJ databases">
        <title>A chromosomal-level reference genome of Carpinus fangiana (Coryloideae, Betulaceae).</title>
        <authorList>
            <person name="Yang X."/>
            <person name="Wang Z."/>
            <person name="Zhang L."/>
            <person name="Hao G."/>
            <person name="Liu J."/>
            <person name="Yang Y."/>
        </authorList>
    </citation>
    <scope>NUCLEOTIDE SEQUENCE [LARGE SCALE GENOMIC DNA]</scope>
    <source>
        <strain evidence="9">Cfa_2016G</strain>
        <tissue evidence="9">Leaf</tissue>
    </source>
</reference>
<dbReference type="InterPro" id="IPR011611">
    <property type="entry name" value="PfkB_dom"/>
</dbReference>
<dbReference type="OrthoDB" id="198885at2759"/>
<dbReference type="PANTHER" id="PTHR42909">
    <property type="entry name" value="ZGC:136858"/>
    <property type="match status" value="1"/>
</dbReference>
<name>A0A5N6KUM6_9ROSI</name>
<dbReference type="GO" id="GO:0016798">
    <property type="term" value="F:hydrolase activity, acting on glycosyl bonds"/>
    <property type="evidence" value="ECO:0007669"/>
    <property type="project" value="UniProtKB-KW"/>
</dbReference>
<dbReference type="PANTHER" id="PTHR42909:SF1">
    <property type="entry name" value="CARBOHYDRATE KINASE PFKB DOMAIN-CONTAINING PROTEIN"/>
    <property type="match status" value="1"/>
</dbReference>
<comment type="caution">
    <text evidence="9">The sequence shown here is derived from an EMBL/GenBank/DDBJ whole genome shotgun (WGS) entry which is preliminary data.</text>
</comment>
<dbReference type="HAMAP" id="MF_01876">
    <property type="entry name" value="PsiMP_glycosidase"/>
    <property type="match status" value="1"/>
</dbReference>
<feature type="domain" description="Carbohydrate kinase PfkB" evidence="8">
    <location>
        <begin position="746"/>
        <end position="800"/>
    </location>
</feature>
<gene>
    <name evidence="9" type="ORF">FH972_023132</name>
</gene>
<organism evidence="9 10">
    <name type="scientific">Carpinus fangiana</name>
    <dbReference type="NCBI Taxonomy" id="176857"/>
    <lineage>
        <taxon>Eukaryota</taxon>
        <taxon>Viridiplantae</taxon>
        <taxon>Streptophyta</taxon>
        <taxon>Embryophyta</taxon>
        <taxon>Tracheophyta</taxon>
        <taxon>Spermatophyta</taxon>
        <taxon>Magnoliopsida</taxon>
        <taxon>eudicotyledons</taxon>
        <taxon>Gunneridae</taxon>
        <taxon>Pentapetalae</taxon>
        <taxon>rosids</taxon>
        <taxon>fabids</taxon>
        <taxon>Fagales</taxon>
        <taxon>Betulaceae</taxon>
        <taxon>Carpinus</taxon>
    </lineage>
</organism>
<dbReference type="InterPro" id="IPR029056">
    <property type="entry name" value="Ribokinase-like"/>
</dbReference>
<evidence type="ECO:0000256" key="5">
    <source>
        <dbReference type="ARBA" id="ARBA00023211"/>
    </source>
</evidence>
<keyword evidence="10" id="KW-1185">Reference proteome</keyword>
<dbReference type="PROSITE" id="PS00584">
    <property type="entry name" value="PFKB_KINASES_2"/>
    <property type="match status" value="1"/>
</dbReference>
<evidence type="ECO:0000256" key="2">
    <source>
        <dbReference type="ARBA" id="ARBA00022723"/>
    </source>
</evidence>
<dbReference type="InterPro" id="IPR007342">
    <property type="entry name" value="PsuG"/>
</dbReference>
<keyword evidence="4" id="KW-0378">Hydrolase</keyword>
<sequence length="808" mass="84908">MSGAVIRRRPLMVLARWTSRRACQGRDVGRVNLRRPDQATSLRAAHTLARNNRYYRLSEEIRDAVMTNKPVVALETTIYTHGWPYPDNLGLARHLEDLVRSSGAVPATIGILNGVAIVGMAEREMKELMDPTSKAIKISRRDLAFATSQKISGGTTIASTMMLARRAGIKVFATGGLGGVHRGGENSMDVSADLTELGRSAAPIAVVAGGCKGFLDIPRTLEYLETQGAVVATFADDRVGPVDFPAFWVRDSGIKSPLTIKDEMEAAALLRTNSSVFFAGPVPEGAAISMPEMEEMIAHALRAADESGVHGSANTPFVLSKLKELSQGRSVIANRALVEANVKRGARTAVELRKLFTASNPNVQITYQPSLQTFPDEPSPNILAASSDQKDPLPDILVAGSIAVDTSATYTPFSGSSSPLQPVLQTSNPASISQTVGGVGYNLALAATFTHTPALLLTSVASDTPGKLVLSALQSQGLSTAGIHMLAPSSSNRTAQYLALNNANADLNIAMADMTILESSGPAVLASAQSHITALAARQKADGTTRWLIADANWSAPTLHSFLTSARDAGLATAFEPVSTAKAARLFDLSASSPARAGKTPLPQDSSSADSARPQLATLMSPNAMELSAMHRAAASAGLFERQDWWRCIDALGIPSSGLGAVLRHASSPALVDAGIPQQAIQLLPFVPTILTKLGAEGVLMVQLLEAGDPRLDGAEGAAHVVARTQVESSDVGGLYVRLFGPTEKLEPGQVVSVNGAGDSFLGALVSALVRTGGQKRVEDLVNYAQTASVLTLKSAESVSPELKTLEL</sequence>
<dbReference type="InterPro" id="IPR022830">
    <property type="entry name" value="Indigdn_synthA-like"/>
</dbReference>
<dbReference type="GO" id="GO:0005737">
    <property type="term" value="C:cytoplasm"/>
    <property type="evidence" value="ECO:0007669"/>
    <property type="project" value="TreeGrafter"/>
</dbReference>
<dbReference type="GO" id="GO:0004730">
    <property type="term" value="F:pseudouridylate synthase activity"/>
    <property type="evidence" value="ECO:0007669"/>
    <property type="project" value="InterPro"/>
</dbReference>
<protein>
    <recommendedName>
        <fullName evidence="8">Carbohydrate kinase PfkB domain-containing protein</fullName>
    </recommendedName>
</protein>
<dbReference type="Gene3D" id="3.40.1790.10">
    <property type="entry name" value="Indigoidine synthase domain"/>
    <property type="match status" value="1"/>
</dbReference>
<dbReference type="SUPFAM" id="SSF110581">
    <property type="entry name" value="Indigoidine synthase A-like"/>
    <property type="match status" value="1"/>
</dbReference>
<evidence type="ECO:0000256" key="7">
    <source>
        <dbReference type="ARBA" id="ARBA00023295"/>
    </source>
</evidence>
<dbReference type="EMBL" id="VIBQ01000013">
    <property type="protein sequence ID" value="KAB8346081.1"/>
    <property type="molecule type" value="Genomic_DNA"/>
</dbReference>
<evidence type="ECO:0000256" key="1">
    <source>
        <dbReference type="ARBA" id="ARBA00022679"/>
    </source>
</evidence>
<evidence type="ECO:0000256" key="4">
    <source>
        <dbReference type="ARBA" id="ARBA00022801"/>
    </source>
</evidence>
<evidence type="ECO:0000313" key="9">
    <source>
        <dbReference type="EMBL" id="KAB8346081.1"/>
    </source>
</evidence>
<accession>A0A5N6KUM6</accession>
<keyword evidence="2" id="KW-0479">Metal-binding</keyword>
<dbReference type="AlphaFoldDB" id="A0A5N6KUM6"/>
<keyword evidence="7" id="KW-0326">Glycosidase</keyword>
<keyword evidence="5" id="KW-0464">Manganese</keyword>
<dbReference type="GO" id="GO:0016301">
    <property type="term" value="F:kinase activity"/>
    <property type="evidence" value="ECO:0007669"/>
    <property type="project" value="UniProtKB-KW"/>
</dbReference>
<dbReference type="Pfam" id="PF04227">
    <property type="entry name" value="Indigoidine_A"/>
    <property type="match status" value="1"/>
</dbReference>
<evidence type="ECO:0000256" key="3">
    <source>
        <dbReference type="ARBA" id="ARBA00022777"/>
    </source>
</evidence>
<dbReference type="GO" id="GO:0046872">
    <property type="term" value="F:metal ion binding"/>
    <property type="evidence" value="ECO:0007669"/>
    <property type="project" value="UniProtKB-KW"/>
</dbReference>
<keyword evidence="3" id="KW-0418">Kinase</keyword>
<dbReference type="SUPFAM" id="SSF53613">
    <property type="entry name" value="Ribokinase-like"/>
    <property type="match status" value="1"/>
</dbReference>
<proteinExistence type="inferred from homology"/>
<dbReference type="Proteomes" id="UP000327013">
    <property type="component" value="Unassembled WGS sequence"/>
</dbReference>
<evidence type="ECO:0000313" key="10">
    <source>
        <dbReference type="Proteomes" id="UP000327013"/>
    </source>
</evidence>
<dbReference type="InterPro" id="IPR002173">
    <property type="entry name" value="Carboh/pur_kinase_PfkB_CS"/>
</dbReference>
<dbReference type="Gene3D" id="3.40.1190.20">
    <property type="match status" value="1"/>
</dbReference>
<keyword evidence="1" id="KW-0808">Transferase</keyword>
<evidence type="ECO:0000259" key="8">
    <source>
        <dbReference type="Pfam" id="PF00294"/>
    </source>
</evidence>
<dbReference type="Pfam" id="PF00294">
    <property type="entry name" value="PfkB"/>
    <property type="match status" value="1"/>
</dbReference>